<evidence type="ECO:0000256" key="1">
    <source>
        <dbReference type="ARBA" id="ARBA00007074"/>
    </source>
</evidence>
<evidence type="ECO:0000256" key="4">
    <source>
        <dbReference type="ARBA" id="ARBA00022807"/>
    </source>
</evidence>
<comment type="similarity">
    <text evidence="1">Belongs to the peptidase C40 family.</text>
</comment>
<dbReference type="GO" id="GO:0006508">
    <property type="term" value="P:proteolysis"/>
    <property type="evidence" value="ECO:0007669"/>
    <property type="project" value="UniProtKB-KW"/>
</dbReference>
<feature type="domain" description="NlpC/P60" evidence="5">
    <location>
        <begin position="123"/>
        <end position="245"/>
    </location>
</feature>
<keyword evidence="4" id="KW-0788">Thiol protease</keyword>
<evidence type="ECO:0000256" key="2">
    <source>
        <dbReference type="ARBA" id="ARBA00022670"/>
    </source>
</evidence>
<dbReference type="SUPFAM" id="SSF54001">
    <property type="entry name" value="Cysteine proteinases"/>
    <property type="match status" value="1"/>
</dbReference>
<dbReference type="Pfam" id="PF00877">
    <property type="entry name" value="NLPC_P60"/>
    <property type="match status" value="1"/>
</dbReference>
<sequence length="245" mass="26371">MAINPLQTQALPASPRELRVQKKNDSVTMDFQSLLHSMSVPEEAKSVSPQTAAELLRIQMMQSTLALSSDRPDTAIQGQRAIAALLQGLDQAPGRQMRSTAALETAEAQEWASSMPSPSTTRDAEVDGVSQTAAEFLGTPYLFGGEGASGIDCSSFVQQVFQAHHINLPRTAREQITVGSDVAPGDLQKGDLVFFQTYASYPSHVGIYLGDGKMIHASSGRGEVTVSDMNSDYYSSRYLGAKRVI</sequence>
<dbReference type="RefSeq" id="WP_135870495.1">
    <property type="nucleotide sequence ID" value="NZ_SRSC01000003.1"/>
</dbReference>
<dbReference type="InterPro" id="IPR051202">
    <property type="entry name" value="Peptidase_C40"/>
</dbReference>
<organism evidence="6 7">
    <name type="scientific">Geomonas terrae</name>
    <dbReference type="NCBI Taxonomy" id="2562681"/>
    <lineage>
        <taxon>Bacteria</taxon>
        <taxon>Pseudomonadati</taxon>
        <taxon>Thermodesulfobacteriota</taxon>
        <taxon>Desulfuromonadia</taxon>
        <taxon>Geobacterales</taxon>
        <taxon>Geobacteraceae</taxon>
        <taxon>Geomonas</taxon>
    </lineage>
</organism>
<dbReference type="Proteomes" id="UP000306416">
    <property type="component" value="Unassembled WGS sequence"/>
</dbReference>
<proteinExistence type="inferred from homology"/>
<dbReference type="Gene3D" id="3.90.1720.10">
    <property type="entry name" value="endopeptidase domain like (from Nostoc punctiforme)"/>
    <property type="match status" value="1"/>
</dbReference>
<dbReference type="InterPro" id="IPR000064">
    <property type="entry name" value="NLP_P60_dom"/>
</dbReference>
<dbReference type="GO" id="GO:0008234">
    <property type="term" value="F:cysteine-type peptidase activity"/>
    <property type="evidence" value="ECO:0007669"/>
    <property type="project" value="UniProtKB-KW"/>
</dbReference>
<accession>A0A4S1CDI6</accession>
<evidence type="ECO:0000259" key="5">
    <source>
        <dbReference type="PROSITE" id="PS51935"/>
    </source>
</evidence>
<keyword evidence="7" id="KW-1185">Reference proteome</keyword>
<protein>
    <submittedName>
        <fullName evidence="6">NlpC/P60 family protein</fullName>
    </submittedName>
</protein>
<name>A0A4S1CDI6_9BACT</name>
<dbReference type="EMBL" id="SRSC01000003">
    <property type="protein sequence ID" value="TGU71056.1"/>
    <property type="molecule type" value="Genomic_DNA"/>
</dbReference>
<dbReference type="PANTHER" id="PTHR47053:SF4">
    <property type="entry name" value="ENDOPEPTIDASE LYTE-RELATED"/>
    <property type="match status" value="1"/>
</dbReference>
<keyword evidence="3" id="KW-0378">Hydrolase</keyword>
<reference evidence="6 7" key="1">
    <citation type="submission" date="2019-04" db="EMBL/GenBank/DDBJ databases">
        <title>Geobacter oryzae sp. nov., ferric-reducing bacteria isolated from paddy soil.</title>
        <authorList>
            <person name="Xu Z."/>
            <person name="Masuda Y."/>
            <person name="Itoh H."/>
            <person name="Senoo K."/>
        </authorList>
    </citation>
    <scope>NUCLEOTIDE SEQUENCE [LARGE SCALE GENOMIC DNA]</scope>
    <source>
        <strain evidence="6 7">Red111</strain>
    </source>
</reference>
<evidence type="ECO:0000313" key="7">
    <source>
        <dbReference type="Proteomes" id="UP000306416"/>
    </source>
</evidence>
<dbReference type="InterPro" id="IPR038765">
    <property type="entry name" value="Papain-like_cys_pep_sf"/>
</dbReference>
<evidence type="ECO:0000256" key="3">
    <source>
        <dbReference type="ARBA" id="ARBA00022801"/>
    </source>
</evidence>
<gene>
    <name evidence="6" type="ORF">E4633_11955</name>
</gene>
<keyword evidence="2" id="KW-0645">Protease</keyword>
<dbReference type="PANTHER" id="PTHR47053">
    <property type="entry name" value="MUREIN DD-ENDOPEPTIDASE MEPH-RELATED"/>
    <property type="match status" value="1"/>
</dbReference>
<dbReference type="PROSITE" id="PS51935">
    <property type="entry name" value="NLPC_P60"/>
    <property type="match status" value="1"/>
</dbReference>
<dbReference type="AlphaFoldDB" id="A0A4S1CDI6"/>
<comment type="caution">
    <text evidence="6">The sequence shown here is derived from an EMBL/GenBank/DDBJ whole genome shotgun (WGS) entry which is preliminary data.</text>
</comment>
<evidence type="ECO:0000313" key="6">
    <source>
        <dbReference type="EMBL" id="TGU71056.1"/>
    </source>
</evidence>